<proteinExistence type="inferred from homology"/>
<comment type="caution">
    <text evidence="6">The sequence shown here is derived from an EMBL/GenBank/DDBJ whole genome shotgun (WGS) entry which is preliminary data.</text>
</comment>
<dbReference type="GO" id="GO:0016740">
    <property type="term" value="F:transferase activity"/>
    <property type="evidence" value="ECO:0007669"/>
    <property type="project" value="UniProtKB-KW"/>
</dbReference>
<dbReference type="InterPro" id="IPR004474">
    <property type="entry name" value="LytR_CpsA_psr"/>
</dbReference>
<dbReference type="PANTHER" id="PTHR33392">
    <property type="entry name" value="POLYISOPRENYL-TEICHOIC ACID--PEPTIDOGLYCAN TEICHOIC ACID TRANSFERASE TAGU"/>
    <property type="match status" value="1"/>
</dbReference>
<dbReference type="InterPro" id="IPR050922">
    <property type="entry name" value="LytR/CpsA/Psr_CW_biosynth"/>
</dbReference>
<evidence type="ECO:0000259" key="5">
    <source>
        <dbReference type="Pfam" id="PF13399"/>
    </source>
</evidence>
<evidence type="ECO:0000256" key="1">
    <source>
        <dbReference type="ARBA" id="ARBA00006068"/>
    </source>
</evidence>
<keyword evidence="6" id="KW-0808">Transferase</keyword>
<accession>A0ABN2W9M9</accession>
<keyword evidence="3" id="KW-0472">Membrane</keyword>
<reference evidence="6 7" key="1">
    <citation type="journal article" date="2019" name="Int. J. Syst. Evol. Microbiol.">
        <title>The Global Catalogue of Microorganisms (GCM) 10K type strain sequencing project: providing services to taxonomists for standard genome sequencing and annotation.</title>
        <authorList>
            <consortium name="The Broad Institute Genomics Platform"/>
            <consortium name="The Broad Institute Genome Sequencing Center for Infectious Disease"/>
            <person name="Wu L."/>
            <person name="Ma J."/>
        </authorList>
    </citation>
    <scope>NUCLEOTIDE SEQUENCE [LARGE SCALE GENOMIC DNA]</scope>
    <source>
        <strain evidence="6 7">JCM 14559</strain>
    </source>
</reference>
<feature type="domain" description="Cell envelope-related transcriptional attenuator" evidence="4">
    <location>
        <begin position="423"/>
        <end position="538"/>
    </location>
</feature>
<comment type="similarity">
    <text evidence="1">Belongs to the LytR/CpsA/Psr (LCP) family.</text>
</comment>
<evidence type="ECO:0000313" key="6">
    <source>
        <dbReference type="EMBL" id="GAA2085494.1"/>
    </source>
</evidence>
<evidence type="ECO:0000313" key="7">
    <source>
        <dbReference type="Proteomes" id="UP001500897"/>
    </source>
</evidence>
<dbReference type="PANTHER" id="PTHR33392:SF6">
    <property type="entry name" value="POLYISOPRENYL-TEICHOIC ACID--PEPTIDOGLYCAN TEICHOIC ACID TRANSFERASE TAGU"/>
    <property type="match status" value="1"/>
</dbReference>
<feature type="compositionally biased region" description="Low complexity" evidence="2">
    <location>
        <begin position="155"/>
        <end position="165"/>
    </location>
</feature>
<dbReference type="Proteomes" id="UP001500897">
    <property type="component" value="Unassembled WGS sequence"/>
</dbReference>
<feature type="region of interest" description="Disordered" evidence="2">
    <location>
        <begin position="1"/>
        <end position="275"/>
    </location>
</feature>
<organism evidence="6 7">
    <name type="scientific">Kitasatospora saccharophila</name>
    <dbReference type="NCBI Taxonomy" id="407973"/>
    <lineage>
        <taxon>Bacteria</taxon>
        <taxon>Bacillati</taxon>
        <taxon>Actinomycetota</taxon>
        <taxon>Actinomycetes</taxon>
        <taxon>Kitasatosporales</taxon>
        <taxon>Streptomycetaceae</taxon>
        <taxon>Kitasatospora</taxon>
    </lineage>
</organism>
<name>A0ABN2W9M9_9ACTN</name>
<keyword evidence="3" id="KW-0812">Transmembrane</keyword>
<dbReference type="InterPro" id="IPR027381">
    <property type="entry name" value="LytR/CpsA/Psr_C"/>
</dbReference>
<dbReference type="Pfam" id="PF13399">
    <property type="entry name" value="LytR_C"/>
    <property type="match status" value="1"/>
</dbReference>
<sequence length="717" mass="74430">MTGTSDDQNWFGQQQPQSHSRPPRPEHPQQQPDYYAQQQGYEGSGYEQQGYEQQGYEGQGYEGQQGYEQQSGPHEQGGRYDQYGAPQYQQQYQQHQQSSGAYPQDPYGGGQQAPAPGYPAQGYGQGGHRQGGYEQAGYEPSGYEAPGYGQGGYEPQGFEQRSHGGQFDGQQGGDGYGQQSYDPYYGQRQPEQAPYQQGAQFPVTAPGQVPGQASGRAAGRSAPPVSPVGGAAAAGGASGVAGAAGASGATGAGRRARSAGAAPPAGAANVPAEEPSELVGGRAAAAAAARAKGKGGDSYTTSEFDFVDEQTEESEDAIDWLKFADSRSEVRAERRRRLRNRLLSLLVAVAVLAAGGVGYLWWSGKLGGSGDADAAVGGRYVNVVHLRDPQGKVTTALLVDDEGGKKATVLLLPDTLQLPSNGDSATTTVGKSLDEIGASATRDGLSAVLGAKVAGTWRLDTPYLLLLVSQLGGIKVDTNAEVREDNKADGKVLAKAGKDVLLNGRAAVAYATLQAPGESRDAQLARFGQVMAAVIGTMPTTMSDATDDVHRMNSVPDPSLPENALAGVLVNLAKQGKAGHLSTVTLTAKADGTLDDAVAGKQVKEILGGTIGKVKGTGGSTRVTLVNASGNDLSAEAAKVMVINAGMDPLPSSAKASEQATSEIRYTDDAKQPAALTLATSMNLPDSAVKKVTDEQNADLVLVIGKDYQPPATQKNQ</sequence>
<evidence type="ECO:0000256" key="3">
    <source>
        <dbReference type="SAM" id="Phobius"/>
    </source>
</evidence>
<feature type="compositionally biased region" description="Low complexity" evidence="2">
    <location>
        <begin position="28"/>
        <end position="56"/>
    </location>
</feature>
<feature type="compositionally biased region" description="Low complexity" evidence="2">
    <location>
        <begin position="177"/>
        <end position="187"/>
    </location>
</feature>
<feature type="compositionally biased region" description="Polar residues" evidence="2">
    <location>
        <begin position="1"/>
        <end position="12"/>
    </location>
</feature>
<dbReference type="Pfam" id="PF03816">
    <property type="entry name" value="LytR_cpsA_psr"/>
    <property type="match status" value="1"/>
</dbReference>
<feature type="domain" description="LytR/CpsA/Psr regulator C-terminal" evidence="5">
    <location>
        <begin position="621"/>
        <end position="708"/>
    </location>
</feature>
<dbReference type="EMBL" id="BAAANS010000002">
    <property type="protein sequence ID" value="GAA2085494.1"/>
    <property type="molecule type" value="Genomic_DNA"/>
</dbReference>
<keyword evidence="7" id="KW-1185">Reference proteome</keyword>
<keyword evidence="3" id="KW-1133">Transmembrane helix</keyword>
<dbReference type="RefSeq" id="WP_344550040.1">
    <property type="nucleotide sequence ID" value="NZ_BAAANS010000002.1"/>
</dbReference>
<feature type="compositionally biased region" description="Low complexity" evidence="2">
    <location>
        <begin position="213"/>
        <end position="231"/>
    </location>
</feature>
<dbReference type="Gene3D" id="3.40.630.190">
    <property type="entry name" value="LCP protein"/>
    <property type="match status" value="1"/>
</dbReference>
<feature type="compositionally biased region" description="Low complexity" evidence="2">
    <location>
        <begin position="80"/>
        <end position="122"/>
    </location>
</feature>
<evidence type="ECO:0000259" key="4">
    <source>
        <dbReference type="Pfam" id="PF03816"/>
    </source>
</evidence>
<evidence type="ECO:0000256" key="2">
    <source>
        <dbReference type="SAM" id="MobiDB-lite"/>
    </source>
</evidence>
<protein>
    <submittedName>
        <fullName evidence="6">Polydiglycosylphosphate transferase PdtA</fullName>
    </submittedName>
</protein>
<feature type="compositionally biased region" description="Low complexity" evidence="2">
    <location>
        <begin position="240"/>
        <end position="268"/>
    </location>
</feature>
<feature type="compositionally biased region" description="Gly residues" evidence="2">
    <location>
        <begin position="166"/>
        <end position="176"/>
    </location>
</feature>
<feature type="transmembrane region" description="Helical" evidence="3">
    <location>
        <begin position="342"/>
        <end position="362"/>
    </location>
</feature>
<gene>
    <name evidence="6" type="primary">pdtA</name>
    <name evidence="6" type="ORF">GCM10009759_05310</name>
</gene>